<sequence length="245" mass="25701">MATAALLSITPAQLLFPPSPAASSPWPSSAAMPMARPKSAKGRSRTSSSVPRSGAPCPCPALPAPLLARGRAHPALQAGPEEIPELLQQVPGRSCSSLNRYPVLPSIGRRGAPESLPLSEGPGEAPPSQPLAGEGDAAGVLPGQSPAEEPGGESEQQSLPASPEGPREPPLLLAVRCPCGRRFQRLFRATDSLQMVLAAAERETATEYPLCSIHTLDLPPRSFSDLGRTLRECGILHRSVLCIRR</sequence>
<dbReference type="Pfam" id="PF00789">
    <property type="entry name" value="UBX"/>
    <property type="match status" value="1"/>
</dbReference>
<dbReference type="AlphaFoldDB" id="A0A7L4N0I4"/>
<dbReference type="InterPro" id="IPR029071">
    <property type="entry name" value="Ubiquitin-like_domsf"/>
</dbReference>
<dbReference type="Proteomes" id="UP000586704">
    <property type="component" value="Unassembled WGS sequence"/>
</dbReference>
<dbReference type="InterPro" id="IPR001012">
    <property type="entry name" value="UBX_dom"/>
</dbReference>
<comment type="caution">
    <text evidence="3">The sequence shown here is derived from an EMBL/GenBank/DDBJ whole genome shotgun (WGS) entry which is preliminary data.</text>
</comment>
<gene>
    <name evidence="3" type="primary">Ubxn10</name>
    <name evidence="3" type="ORF">CEYCYA_R04499</name>
</gene>
<feature type="compositionally biased region" description="Low complexity" evidence="1">
    <location>
        <begin position="21"/>
        <end position="37"/>
    </location>
</feature>
<evidence type="ECO:0000259" key="2">
    <source>
        <dbReference type="PROSITE" id="PS50033"/>
    </source>
</evidence>
<dbReference type="SUPFAM" id="SSF54236">
    <property type="entry name" value="Ubiquitin-like"/>
    <property type="match status" value="1"/>
</dbReference>
<evidence type="ECO:0000313" key="4">
    <source>
        <dbReference type="Proteomes" id="UP000586704"/>
    </source>
</evidence>
<feature type="non-terminal residue" evidence="3">
    <location>
        <position position="245"/>
    </location>
</feature>
<keyword evidence="4" id="KW-1185">Reference proteome</keyword>
<evidence type="ECO:0000256" key="1">
    <source>
        <dbReference type="SAM" id="MobiDB-lite"/>
    </source>
</evidence>
<protein>
    <submittedName>
        <fullName evidence="3">UBX10 protein</fullName>
    </submittedName>
</protein>
<feature type="region of interest" description="Disordered" evidence="1">
    <location>
        <begin position="106"/>
        <end position="169"/>
    </location>
</feature>
<dbReference type="PROSITE" id="PS50033">
    <property type="entry name" value="UBX"/>
    <property type="match status" value="1"/>
</dbReference>
<organism evidence="3 4">
    <name type="scientific">Ceyx cyanopectus</name>
    <name type="common">Indigo-banded kingfisher</name>
    <dbReference type="NCBI Taxonomy" id="390723"/>
    <lineage>
        <taxon>Eukaryota</taxon>
        <taxon>Metazoa</taxon>
        <taxon>Chordata</taxon>
        <taxon>Craniata</taxon>
        <taxon>Vertebrata</taxon>
        <taxon>Euteleostomi</taxon>
        <taxon>Archelosauria</taxon>
        <taxon>Archosauria</taxon>
        <taxon>Dinosauria</taxon>
        <taxon>Saurischia</taxon>
        <taxon>Theropoda</taxon>
        <taxon>Coelurosauria</taxon>
        <taxon>Aves</taxon>
        <taxon>Neognathae</taxon>
        <taxon>Neoaves</taxon>
        <taxon>Telluraves</taxon>
        <taxon>Coraciimorphae</taxon>
        <taxon>Coraciiformes</taxon>
        <taxon>Alcedinidae</taxon>
        <taxon>Ceyx</taxon>
    </lineage>
</organism>
<accession>A0A7L4N0I4</accession>
<name>A0A7L4N0I4_9AVES</name>
<feature type="non-terminal residue" evidence="3">
    <location>
        <position position="1"/>
    </location>
</feature>
<dbReference type="OrthoDB" id="436606at2759"/>
<feature type="domain" description="UBX" evidence="2">
    <location>
        <begin position="166"/>
        <end position="243"/>
    </location>
</feature>
<feature type="region of interest" description="Disordered" evidence="1">
    <location>
        <begin position="17"/>
        <end position="64"/>
    </location>
</feature>
<evidence type="ECO:0000313" key="3">
    <source>
        <dbReference type="EMBL" id="NXY81594.1"/>
    </source>
</evidence>
<dbReference type="Gene3D" id="3.10.20.90">
    <property type="entry name" value="Phosphatidylinositol 3-kinase Catalytic Subunit, Chain A, domain 1"/>
    <property type="match status" value="1"/>
</dbReference>
<dbReference type="CDD" id="cd17076">
    <property type="entry name" value="UBX_UBXN10"/>
    <property type="match status" value="1"/>
</dbReference>
<reference evidence="3 4" key="1">
    <citation type="submission" date="2020-02" db="EMBL/GenBank/DDBJ databases">
        <title>Bird 10,000 Genomes (B10K) Project - Family phase.</title>
        <authorList>
            <person name="Zhang G."/>
        </authorList>
    </citation>
    <scope>NUCLEOTIDE SEQUENCE [LARGE SCALE GENOMIC DNA]</scope>
    <source>
        <strain evidence="3">B10K-DU-013-51</strain>
        <tissue evidence="3">Mixed tissue sample</tissue>
    </source>
</reference>
<dbReference type="EMBL" id="VYZU01006283">
    <property type="protein sequence ID" value="NXY81594.1"/>
    <property type="molecule type" value="Genomic_DNA"/>
</dbReference>
<proteinExistence type="predicted"/>